<evidence type="ECO:0000256" key="1">
    <source>
        <dbReference type="ARBA" id="ARBA00004141"/>
    </source>
</evidence>
<keyword evidence="3 5" id="KW-1133">Transmembrane helix</keyword>
<comment type="subcellular location">
    <subcellularLocation>
        <location evidence="1">Membrane</location>
        <topology evidence="1">Multi-pass membrane protein</topology>
    </subcellularLocation>
</comment>
<dbReference type="Gene3D" id="1.20.140.150">
    <property type="match status" value="1"/>
</dbReference>
<name>A0A8C9FH30_PAVCR</name>
<dbReference type="Proteomes" id="UP000694428">
    <property type="component" value="Unplaced"/>
</dbReference>
<evidence type="ECO:0000313" key="7">
    <source>
        <dbReference type="Proteomes" id="UP000694428"/>
    </source>
</evidence>
<evidence type="ECO:0000256" key="2">
    <source>
        <dbReference type="ARBA" id="ARBA00022692"/>
    </source>
</evidence>
<proteinExistence type="predicted"/>
<feature type="transmembrane region" description="Helical" evidence="5">
    <location>
        <begin position="248"/>
        <end position="268"/>
    </location>
</feature>
<dbReference type="GO" id="GO:0005886">
    <property type="term" value="C:plasma membrane"/>
    <property type="evidence" value="ECO:0007669"/>
    <property type="project" value="TreeGrafter"/>
</dbReference>
<feature type="transmembrane region" description="Helical" evidence="5">
    <location>
        <begin position="314"/>
        <end position="333"/>
    </location>
</feature>
<evidence type="ECO:0000313" key="6">
    <source>
        <dbReference type="Ensembl" id="ENSPSTP00000015656.1"/>
    </source>
</evidence>
<dbReference type="Ensembl" id="ENSPSTT00000016416.1">
    <property type="protein sequence ID" value="ENSPSTP00000015656.1"/>
    <property type="gene ID" value="ENSPSTG00000011108.1"/>
</dbReference>
<keyword evidence="7" id="KW-1185">Reference proteome</keyword>
<feature type="transmembrane region" description="Helical" evidence="5">
    <location>
        <begin position="280"/>
        <end position="302"/>
    </location>
</feature>
<reference evidence="6" key="2">
    <citation type="submission" date="2025-09" db="UniProtKB">
        <authorList>
            <consortium name="Ensembl"/>
        </authorList>
    </citation>
    <scope>IDENTIFICATION</scope>
</reference>
<evidence type="ECO:0000256" key="5">
    <source>
        <dbReference type="SAM" id="Phobius"/>
    </source>
</evidence>
<keyword evidence="4 5" id="KW-0472">Membrane</keyword>
<sequence>MSPNVPIVMPPPTCPHVPRAVPVCPQSPFHIPPMGVPMSPELSLRFVPSVPSLCASILRDVPTCPHCNATPGCPPCPQSCPQSCPQCPFQRTPLCIPILGDGPTRPHISPLRRPPECPHVPSDVPMSPTPLPPPTPRCPHVPRNIPSPPPLPPQIAIPASPPTYAHGVGGGGGLLTPWLRCLPQGRMAAGGLLCAASGLCALLTATATDFWLRPRGQGDAVGLWRLCTAGGHCRTAPGPPAIWDTTRALMLLALLAAAAGFAVGLSAAGGAAWRARTRMAGITMLLAGVLALLGLAVCTAGARGTAWRFSWSYILGWVGVVLIGSAGLFHLCAAAKDLSPESSETGAA</sequence>
<keyword evidence="2 5" id="KW-0812">Transmembrane</keyword>
<dbReference type="PANTHER" id="PTHR10671">
    <property type="entry name" value="EPITHELIAL MEMBRANE PROTEIN-RELATED"/>
    <property type="match status" value="1"/>
</dbReference>
<evidence type="ECO:0000256" key="4">
    <source>
        <dbReference type="ARBA" id="ARBA00023136"/>
    </source>
</evidence>
<dbReference type="InterPro" id="IPR004031">
    <property type="entry name" value="PMP22/EMP/MP20/Claudin"/>
</dbReference>
<dbReference type="PANTHER" id="PTHR10671:SF106">
    <property type="entry name" value="LENS INTRINSIC MEMBRANE PROTEIN 2.2"/>
    <property type="match status" value="1"/>
</dbReference>
<organism evidence="6 7">
    <name type="scientific">Pavo cristatus</name>
    <name type="common">Indian peafowl</name>
    <name type="synonym">Blue peafowl</name>
    <dbReference type="NCBI Taxonomy" id="9049"/>
    <lineage>
        <taxon>Eukaryota</taxon>
        <taxon>Metazoa</taxon>
        <taxon>Chordata</taxon>
        <taxon>Craniata</taxon>
        <taxon>Vertebrata</taxon>
        <taxon>Euteleostomi</taxon>
        <taxon>Archelosauria</taxon>
        <taxon>Archosauria</taxon>
        <taxon>Dinosauria</taxon>
        <taxon>Saurischia</taxon>
        <taxon>Theropoda</taxon>
        <taxon>Coelurosauria</taxon>
        <taxon>Aves</taxon>
        <taxon>Neognathae</taxon>
        <taxon>Galloanserae</taxon>
        <taxon>Galliformes</taxon>
        <taxon>Phasianidae</taxon>
        <taxon>Phasianinae</taxon>
        <taxon>Pavo</taxon>
    </lineage>
</organism>
<protein>
    <submittedName>
        <fullName evidence="6">Uncharacterized protein</fullName>
    </submittedName>
</protein>
<reference evidence="6" key="1">
    <citation type="submission" date="2025-08" db="UniProtKB">
        <authorList>
            <consortium name="Ensembl"/>
        </authorList>
    </citation>
    <scope>IDENTIFICATION</scope>
</reference>
<evidence type="ECO:0000256" key="3">
    <source>
        <dbReference type="ARBA" id="ARBA00022989"/>
    </source>
</evidence>
<dbReference type="Pfam" id="PF00822">
    <property type="entry name" value="PMP22_Claudin"/>
    <property type="match status" value="1"/>
</dbReference>
<accession>A0A8C9FH30</accession>
<dbReference type="AlphaFoldDB" id="A0A8C9FH30"/>
<dbReference type="InterPro" id="IPR050579">
    <property type="entry name" value="PMP-22/EMP/MP20-like"/>
</dbReference>